<dbReference type="SUPFAM" id="SSF46689">
    <property type="entry name" value="Homeodomain-like"/>
    <property type="match status" value="1"/>
</dbReference>
<feature type="domain" description="HTH tetR-type" evidence="5">
    <location>
        <begin position="8"/>
        <end position="68"/>
    </location>
</feature>
<evidence type="ECO:0000313" key="7">
    <source>
        <dbReference type="Proteomes" id="UP000646365"/>
    </source>
</evidence>
<comment type="caution">
    <text evidence="6">The sequence shown here is derived from an EMBL/GenBank/DDBJ whole genome shotgun (WGS) entry which is preliminary data.</text>
</comment>
<reference evidence="6" key="2">
    <citation type="submission" date="2020-09" db="EMBL/GenBank/DDBJ databases">
        <authorList>
            <person name="Sun Q."/>
            <person name="Zhou Y."/>
        </authorList>
    </citation>
    <scope>NUCLEOTIDE SEQUENCE</scope>
    <source>
        <strain evidence="6">CGMCC 1.15725</strain>
    </source>
</reference>
<dbReference type="PANTHER" id="PTHR47506">
    <property type="entry name" value="TRANSCRIPTIONAL REGULATORY PROTEIN"/>
    <property type="match status" value="1"/>
</dbReference>
<dbReference type="InterPro" id="IPR011075">
    <property type="entry name" value="TetR_C"/>
</dbReference>
<proteinExistence type="predicted"/>
<dbReference type="InterPro" id="IPR009057">
    <property type="entry name" value="Homeodomain-like_sf"/>
</dbReference>
<sequence length="196" mass="21528">MPRGRPREFDTDAAVKRAMGVFWSCGYHGTSLPDLLEATNLSRGSLYAAFGDKHGLFLRALDRYIDDALARLDSELDPRNDALAGLRTYLAGYVDRTSGIGGKRGCLVVATAMELAAHDTEVEQRIRRVFERMETRLTEALTRAQAAGQLADGVEPATAARMLLCLLEGMRVVGKTDPDRTMSQAAVQTLIDRLVR</sequence>
<keyword evidence="3" id="KW-0804">Transcription</keyword>
<dbReference type="PROSITE" id="PS50977">
    <property type="entry name" value="HTH_TETR_2"/>
    <property type="match status" value="1"/>
</dbReference>
<reference evidence="6" key="1">
    <citation type="journal article" date="2014" name="Int. J. Syst. Evol. Microbiol.">
        <title>Complete genome sequence of Corynebacterium casei LMG S-19264T (=DSM 44701T), isolated from a smear-ripened cheese.</title>
        <authorList>
            <consortium name="US DOE Joint Genome Institute (JGI-PGF)"/>
            <person name="Walter F."/>
            <person name="Albersmeier A."/>
            <person name="Kalinowski J."/>
            <person name="Ruckert C."/>
        </authorList>
    </citation>
    <scope>NUCLEOTIDE SEQUENCE</scope>
    <source>
        <strain evidence="6">CGMCC 1.15725</strain>
    </source>
</reference>
<evidence type="ECO:0000256" key="3">
    <source>
        <dbReference type="ARBA" id="ARBA00023163"/>
    </source>
</evidence>
<dbReference type="EMBL" id="BMJQ01000018">
    <property type="protein sequence ID" value="GGF42099.1"/>
    <property type="molecule type" value="Genomic_DNA"/>
</dbReference>
<evidence type="ECO:0000259" key="5">
    <source>
        <dbReference type="PROSITE" id="PS50977"/>
    </source>
</evidence>
<dbReference type="PROSITE" id="PS01081">
    <property type="entry name" value="HTH_TETR_1"/>
    <property type="match status" value="1"/>
</dbReference>
<dbReference type="Pfam" id="PF16925">
    <property type="entry name" value="TetR_C_13"/>
    <property type="match status" value="1"/>
</dbReference>
<feature type="DNA-binding region" description="H-T-H motif" evidence="4">
    <location>
        <begin position="31"/>
        <end position="50"/>
    </location>
</feature>
<dbReference type="InterPro" id="IPR036271">
    <property type="entry name" value="Tet_transcr_reg_TetR-rel_C_sf"/>
</dbReference>
<dbReference type="PANTHER" id="PTHR47506:SF10">
    <property type="entry name" value="TRANSCRIPTIONAL REGULATORY PROTEIN"/>
    <property type="match status" value="1"/>
</dbReference>
<keyword evidence="7" id="KW-1185">Reference proteome</keyword>
<protein>
    <submittedName>
        <fullName evidence="6">TetR family transcriptional regulator</fullName>
    </submittedName>
</protein>
<evidence type="ECO:0000256" key="2">
    <source>
        <dbReference type="ARBA" id="ARBA00023125"/>
    </source>
</evidence>
<dbReference type="Gene3D" id="1.10.10.60">
    <property type="entry name" value="Homeodomain-like"/>
    <property type="match status" value="1"/>
</dbReference>
<evidence type="ECO:0000256" key="4">
    <source>
        <dbReference type="PROSITE-ProRule" id="PRU00335"/>
    </source>
</evidence>
<accession>A0A8J3E6A1</accession>
<keyword evidence="1" id="KW-0805">Transcription regulation</keyword>
<dbReference type="Proteomes" id="UP000646365">
    <property type="component" value="Unassembled WGS sequence"/>
</dbReference>
<evidence type="ECO:0000256" key="1">
    <source>
        <dbReference type="ARBA" id="ARBA00023015"/>
    </source>
</evidence>
<dbReference type="InterPro" id="IPR023772">
    <property type="entry name" value="DNA-bd_HTH_TetR-type_CS"/>
</dbReference>
<gene>
    <name evidence="6" type="ORF">GCM10011611_55670</name>
</gene>
<evidence type="ECO:0000313" key="6">
    <source>
        <dbReference type="EMBL" id="GGF42099.1"/>
    </source>
</evidence>
<keyword evidence="2 4" id="KW-0238">DNA-binding</keyword>
<dbReference type="AlphaFoldDB" id="A0A8J3E6A1"/>
<dbReference type="Gene3D" id="1.10.357.10">
    <property type="entry name" value="Tetracycline Repressor, domain 2"/>
    <property type="match status" value="1"/>
</dbReference>
<dbReference type="InterPro" id="IPR001647">
    <property type="entry name" value="HTH_TetR"/>
</dbReference>
<dbReference type="GO" id="GO:0003677">
    <property type="term" value="F:DNA binding"/>
    <property type="evidence" value="ECO:0007669"/>
    <property type="project" value="UniProtKB-UniRule"/>
</dbReference>
<dbReference type="Pfam" id="PF00440">
    <property type="entry name" value="TetR_N"/>
    <property type="match status" value="1"/>
</dbReference>
<organism evidence="6 7">
    <name type="scientific">Aliidongia dinghuensis</name>
    <dbReference type="NCBI Taxonomy" id="1867774"/>
    <lineage>
        <taxon>Bacteria</taxon>
        <taxon>Pseudomonadati</taxon>
        <taxon>Pseudomonadota</taxon>
        <taxon>Alphaproteobacteria</taxon>
        <taxon>Rhodospirillales</taxon>
        <taxon>Dongiaceae</taxon>
        <taxon>Aliidongia</taxon>
    </lineage>
</organism>
<name>A0A8J3E6A1_9PROT</name>
<dbReference type="SUPFAM" id="SSF48498">
    <property type="entry name" value="Tetracyclin repressor-like, C-terminal domain"/>
    <property type="match status" value="1"/>
</dbReference>